<evidence type="ECO:0000313" key="1">
    <source>
        <dbReference type="EMBL" id="SKC64254.1"/>
    </source>
</evidence>
<proteinExistence type="predicted"/>
<name>A0A1T5KKG1_9BACT</name>
<reference evidence="1 2" key="1">
    <citation type="submission" date="2017-02" db="EMBL/GenBank/DDBJ databases">
        <authorList>
            <person name="Peterson S.W."/>
        </authorList>
    </citation>
    <scope>NUCLEOTIDE SEQUENCE [LARGE SCALE GENOMIC DNA]</scope>
    <source>
        <strain evidence="1 2">DSM 25262</strain>
    </source>
</reference>
<dbReference type="InterPro" id="IPR011044">
    <property type="entry name" value="Quino_amine_DH_bsu"/>
</dbReference>
<protein>
    <recommendedName>
        <fullName evidence="3">TolB-like 6-blade propeller-like</fullName>
    </recommendedName>
</protein>
<dbReference type="EMBL" id="FUZU01000001">
    <property type="protein sequence ID" value="SKC64254.1"/>
    <property type="molecule type" value="Genomic_DNA"/>
</dbReference>
<dbReference type="Pfam" id="PF13970">
    <property type="entry name" value="DUF4221"/>
    <property type="match status" value="1"/>
</dbReference>
<evidence type="ECO:0000313" key="2">
    <source>
        <dbReference type="Proteomes" id="UP000190961"/>
    </source>
</evidence>
<dbReference type="InterPro" id="IPR025316">
    <property type="entry name" value="DUF4221"/>
</dbReference>
<sequence length="403" mass="46466">MKRGRRRTIMKKLIPILIVIFFVLLIGRVYRTLYYFSTTSIAKTSIEKKDSLVLAVTDSLALPLDSTTSPGVATHEQYIALEGKSYLAFLNFVSRNLYFYDLGHNAIARVIHLDSLGFSAEDGVQGFCMLAADSMLIYSYKKSRWTLVHQQKGKLAQGDIGMDKHSFLTVYPFVTTYAPMQYDRTNNRVYFTGPSTALGDYTRDKQRNVLISLNLQTGEIANQVNYPEIYWHANWGGLTGFERLSYCFNPTDGLLVFSFMADHALTIYNTRTKKIHLTVAPSTFFSPLESFDFHPMLVDFHKGEIEQRYAQSFAYLNIVYDPFRKMYYRFTDFPAASGQKQNSVILLTDRFKRVGEIVLPVDRYSINNFFVSEAGFFIKRKDAHNDEFLVYDCFLPEHINNYE</sequence>
<dbReference type="SUPFAM" id="SSF50969">
    <property type="entry name" value="YVTN repeat-like/Quinoprotein amine dehydrogenase"/>
    <property type="match status" value="1"/>
</dbReference>
<gene>
    <name evidence="1" type="ORF">SAMN05660236_2306</name>
</gene>
<keyword evidence="2" id="KW-1185">Reference proteome</keyword>
<dbReference type="AlphaFoldDB" id="A0A1T5KKG1"/>
<accession>A0A1T5KKG1</accession>
<organism evidence="1 2">
    <name type="scientific">Ohtaekwangia koreensis</name>
    <dbReference type="NCBI Taxonomy" id="688867"/>
    <lineage>
        <taxon>Bacteria</taxon>
        <taxon>Pseudomonadati</taxon>
        <taxon>Bacteroidota</taxon>
        <taxon>Cytophagia</taxon>
        <taxon>Cytophagales</taxon>
        <taxon>Fulvivirgaceae</taxon>
        <taxon>Ohtaekwangia</taxon>
    </lineage>
</organism>
<dbReference type="STRING" id="688867.SAMN05660236_2306"/>
<dbReference type="Proteomes" id="UP000190961">
    <property type="component" value="Unassembled WGS sequence"/>
</dbReference>
<evidence type="ECO:0008006" key="3">
    <source>
        <dbReference type="Google" id="ProtNLM"/>
    </source>
</evidence>